<evidence type="ECO:0000256" key="2">
    <source>
        <dbReference type="SAM" id="MobiDB-lite"/>
    </source>
</evidence>
<name>A0A1J3HZ67_NOCCA</name>
<feature type="region of interest" description="Disordered" evidence="2">
    <location>
        <begin position="1"/>
        <end position="20"/>
    </location>
</feature>
<feature type="region of interest" description="Disordered" evidence="2">
    <location>
        <begin position="311"/>
        <end position="330"/>
    </location>
</feature>
<feature type="domain" description="DC1" evidence="3">
    <location>
        <begin position="131"/>
        <end position="179"/>
    </location>
</feature>
<dbReference type="InterPro" id="IPR046349">
    <property type="entry name" value="C1-like_sf"/>
</dbReference>
<organism evidence="4">
    <name type="scientific">Noccaea caerulescens</name>
    <name type="common">Alpine penny-cress</name>
    <name type="synonym">Thlaspi caerulescens</name>
    <dbReference type="NCBI Taxonomy" id="107243"/>
    <lineage>
        <taxon>Eukaryota</taxon>
        <taxon>Viridiplantae</taxon>
        <taxon>Streptophyta</taxon>
        <taxon>Embryophyta</taxon>
        <taxon>Tracheophyta</taxon>
        <taxon>Spermatophyta</taxon>
        <taxon>Magnoliopsida</taxon>
        <taxon>eudicotyledons</taxon>
        <taxon>Gunneridae</taxon>
        <taxon>Pentapetalae</taxon>
        <taxon>rosids</taxon>
        <taxon>malvids</taxon>
        <taxon>Brassicales</taxon>
        <taxon>Brassicaceae</taxon>
        <taxon>Coluteocarpeae</taxon>
        <taxon>Noccaea</taxon>
    </lineage>
</organism>
<sequence>MMRSKSIVINSNSNSNSKNSTSTIAATAALRRSASNTTVATAVAHTNDLNRKPPRPRSVEFPASPQLIQGEEMVHFGHPQHVVVKVELPDIYSCAGCKEEGAGIRFVCQECDYQLHEFCALAPPLLKSHPFHYQHQLLFFAKPAKGGIMKSKCDVCGRSPKGYTFRCKACSFQMHPSCAMLSPSLSSPSLHHHPLRLLPSSSAANTTGGDYSGAAGGYICGECKRGKRVGRVYRCTVCDYHVHAVCAKDVAVNGLRANGHKGRDKSPAVLGTAARLASQVVIDFLGGIMEGLGEGVGEAILDGVTRGGGGGGGGGRGNGGATTVPRVRGG</sequence>
<keyword evidence="1" id="KW-0677">Repeat</keyword>
<protein>
    <recommendedName>
        <fullName evidence="3">DC1 domain-containing protein</fullName>
    </recommendedName>
</protein>
<evidence type="ECO:0000256" key="1">
    <source>
        <dbReference type="ARBA" id="ARBA00022737"/>
    </source>
</evidence>
<proteinExistence type="predicted"/>
<gene>
    <name evidence="4" type="ORF">LE_TR12155_c1_g1_i1_g.39680</name>
</gene>
<feature type="compositionally biased region" description="Gly residues" evidence="2">
    <location>
        <begin position="311"/>
        <end position="320"/>
    </location>
</feature>
<feature type="domain" description="DC1" evidence="3">
    <location>
        <begin position="77"/>
        <end position="120"/>
    </location>
</feature>
<dbReference type="EMBL" id="GEVL01003790">
    <property type="protein sequence ID" value="JAU73551.1"/>
    <property type="molecule type" value="Transcribed_RNA"/>
</dbReference>
<evidence type="ECO:0000313" key="4">
    <source>
        <dbReference type="EMBL" id="JAU73551.1"/>
    </source>
</evidence>
<dbReference type="PANTHER" id="PTHR47841">
    <property type="entry name" value="DIACYLGLYCEROL KINASE THETA-LIKE-RELATED"/>
    <property type="match status" value="1"/>
</dbReference>
<dbReference type="Pfam" id="PF03107">
    <property type="entry name" value="C1_2"/>
    <property type="match status" value="2"/>
</dbReference>
<dbReference type="SUPFAM" id="SSF57889">
    <property type="entry name" value="Cysteine-rich domain"/>
    <property type="match status" value="2"/>
</dbReference>
<evidence type="ECO:0000259" key="3">
    <source>
        <dbReference type="Pfam" id="PF03107"/>
    </source>
</evidence>
<dbReference type="InterPro" id="IPR004146">
    <property type="entry name" value="DC1"/>
</dbReference>
<dbReference type="PANTHER" id="PTHR47841:SF3">
    <property type="entry name" value="OS09G0492800 PROTEIN"/>
    <property type="match status" value="1"/>
</dbReference>
<reference evidence="4" key="1">
    <citation type="submission" date="2016-07" db="EMBL/GenBank/DDBJ databases">
        <title>De novo transcriptome assembly of four accessions of the metal hyperaccumulator plant Noccaea caerulescens.</title>
        <authorList>
            <person name="Blande D."/>
            <person name="Halimaa P."/>
            <person name="Tervahauta A.I."/>
            <person name="Aarts M.G."/>
            <person name="Karenlampi S.O."/>
        </authorList>
    </citation>
    <scope>NUCLEOTIDE SEQUENCE</scope>
</reference>
<accession>A0A1J3HZ67</accession>
<dbReference type="AlphaFoldDB" id="A0A1J3HZ67"/>